<evidence type="ECO:0000313" key="4">
    <source>
        <dbReference type="Proteomes" id="UP000001058"/>
    </source>
</evidence>
<name>D8U4U0_VOLCA</name>
<dbReference type="Gene3D" id="3.10.250.10">
    <property type="entry name" value="SRCR-like domain"/>
    <property type="match status" value="1"/>
</dbReference>
<dbReference type="PROSITE" id="PS50287">
    <property type="entry name" value="SRCR_2"/>
    <property type="match status" value="1"/>
</dbReference>
<reference evidence="3 4" key="1">
    <citation type="journal article" date="2010" name="Science">
        <title>Genomic analysis of organismal complexity in the multicellular green alga Volvox carteri.</title>
        <authorList>
            <person name="Prochnik S.E."/>
            <person name="Umen J."/>
            <person name="Nedelcu A.M."/>
            <person name="Hallmann A."/>
            <person name="Miller S.M."/>
            <person name="Nishii I."/>
            <person name="Ferris P."/>
            <person name="Kuo A."/>
            <person name="Mitros T."/>
            <person name="Fritz-Laylin L.K."/>
            <person name="Hellsten U."/>
            <person name="Chapman J."/>
            <person name="Simakov O."/>
            <person name="Rensing S.A."/>
            <person name="Terry A."/>
            <person name="Pangilinan J."/>
            <person name="Kapitonov V."/>
            <person name="Jurka J."/>
            <person name="Salamov A."/>
            <person name="Shapiro H."/>
            <person name="Schmutz J."/>
            <person name="Grimwood J."/>
            <person name="Lindquist E."/>
            <person name="Lucas S."/>
            <person name="Grigoriev I.V."/>
            <person name="Schmitt R."/>
            <person name="Kirk D."/>
            <person name="Rokhsar D.S."/>
        </authorList>
    </citation>
    <scope>NUCLEOTIDE SEQUENCE [LARGE SCALE GENOMIC DNA]</scope>
    <source>
        <strain evidence="4">f. Nagariensis / Eve</strain>
    </source>
</reference>
<feature type="domain" description="SRCR" evidence="2">
    <location>
        <begin position="51"/>
        <end position="132"/>
    </location>
</feature>
<dbReference type="EMBL" id="GL378358">
    <property type="protein sequence ID" value="EFJ45246.1"/>
    <property type="molecule type" value="Genomic_DNA"/>
</dbReference>
<dbReference type="InterPro" id="IPR036772">
    <property type="entry name" value="SRCR-like_dom_sf"/>
</dbReference>
<dbReference type="InParanoid" id="D8U4U0"/>
<keyword evidence="4" id="KW-1185">Reference proteome</keyword>
<dbReference type="OrthoDB" id="535306at2759"/>
<dbReference type="GeneID" id="9616350"/>
<sequence>MYRLTRAMESLPRYNPNMAVKCLVSTLTFFSVAILLWRPATAAYVRSRNGVRITLGSGPRGRLEVSTTGTWGMPGYENKTLWFPVCAEVFTDATAATMCQLLGYKDGRRYASASVTNSSVKGIFSATKLSCSDSPYWRRRRGLMMSRHHEGDPASTTDGDSASKLANDGESIELYGNRHSHQSRQRVLSYTSFAVDIPDEIGLHCSFILGGCLPRGPFAGIQCSNSSMPPLPPSPPSPPSPFPYQDYVQVIGGFTAKDTVESNLCPLDPAFCKTYGRLMMKVAAPGGGGQVWAPVCAVKSYALRDKIAWVACQQANNWPSLMRFRPSIVTSHVPASGDLIVPRGAAINATAGDFNPAAYSAWVTILDLPGNQTRMLQEGNLTVSSKPCVNLFALYCIVLNARR</sequence>
<gene>
    <name evidence="3" type="ORF">VOLCADRAFT_106062</name>
</gene>
<dbReference type="GO" id="GO:0016020">
    <property type="term" value="C:membrane"/>
    <property type="evidence" value="ECO:0007669"/>
    <property type="project" value="InterPro"/>
</dbReference>
<protein>
    <recommendedName>
        <fullName evidence="2">SRCR domain-containing protein</fullName>
    </recommendedName>
</protein>
<dbReference type="KEGG" id="vcn:VOLCADRAFT_106062"/>
<dbReference type="AlphaFoldDB" id="D8U4U0"/>
<evidence type="ECO:0000259" key="2">
    <source>
        <dbReference type="PROSITE" id="PS50287"/>
    </source>
</evidence>
<organism evidence="4">
    <name type="scientific">Volvox carteri f. nagariensis</name>
    <dbReference type="NCBI Taxonomy" id="3068"/>
    <lineage>
        <taxon>Eukaryota</taxon>
        <taxon>Viridiplantae</taxon>
        <taxon>Chlorophyta</taxon>
        <taxon>core chlorophytes</taxon>
        <taxon>Chlorophyceae</taxon>
        <taxon>CS clade</taxon>
        <taxon>Chlamydomonadales</taxon>
        <taxon>Volvocaceae</taxon>
        <taxon>Volvox</taxon>
    </lineage>
</organism>
<proteinExistence type="predicted"/>
<keyword evidence="1" id="KW-1015">Disulfide bond</keyword>
<dbReference type="Proteomes" id="UP000001058">
    <property type="component" value="Unassembled WGS sequence"/>
</dbReference>
<evidence type="ECO:0000256" key="1">
    <source>
        <dbReference type="ARBA" id="ARBA00023157"/>
    </source>
</evidence>
<dbReference type="InterPro" id="IPR001190">
    <property type="entry name" value="SRCR"/>
</dbReference>
<dbReference type="RefSeq" id="XP_002953622.1">
    <property type="nucleotide sequence ID" value="XM_002953576.1"/>
</dbReference>
<evidence type="ECO:0000313" key="3">
    <source>
        <dbReference type="EMBL" id="EFJ45246.1"/>
    </source>
</evidence>
<accession>D8U4U0</accession>